<dbReference type="Pfam" id="PF01963">
    <property type="entry name" value="TraB_PrgY_gumN"/>
    <property type="match status" value="1"/>
</dbReference>
<feature type="chain" id="PRO_5011739997" description="TraB/GumN family protein" evidence="1">
    <location>
        <begin position="20"/>
        <end position="329"/>
    </location>
</feature>
<accession>A0A1I6TTA5</accession>
<protein>
    <recommendedName>
        <fullName evidence="4">TraB/GumN family protein</fullName>
    </recommendedName>
</protein>
<keyword evidence="3" id="KW-1185">Reference proteome</keyword>
<dbReference type="CDD" id="cd14789">
    <property type="entry name" value="Tiki"/>
    <property type="match status" value="1"/>
</dbReference>
<dbReference type="PANTHER" id="PTHR40590">
    <property type="entry name" value="CYTOPLASMIC PROTEIN-RELATED"/>
    <property type="match status" value="1"/>
</dbReference>
<dbReference type="InterPro" id="IPR002816">
    <property type="entry name" value="TraB/PrgY/GumN_fam"/>
</dbReference>
<keyword evidence="1" id="KW-0732">Signal</keyword>
<evidence type="ECO:0000313" key="3">
    <source>
        <dbReference type="Proteomes" id="UP000199392"/>
    </source>
</evidence>
<dbReference type="AlphaFoldDB" id="A0A1I6TTA5"/>
<organism evidence="2 3">
    <name type="scientific">Alloyangia pacifica</name>
    <dbReference type="NCBI Taxonomy" id="311180"/>
    <lineage>
        <taxon>Bacteria</taxon>
        <taxon>Pseudomonadati</taxon>
        <taxon>Pseudomonadota</taxon>
        <taxon>Alphaproteobacteria</taxon>
        <taxon>Rhodobacterales</taxon>
        <taxon>Roseobacteraceae</taxon>
        <taxon>Alloyangia</taxon>
    </lineage>
</organism>
<dbReference type="Proteomes" id="UP000199392">
    <property type="component" value="Unassembled WGS sequence"/>
</dbReference>
<gene>
    <name evidence="2" type="ORF">SAMN04488050_106352</name>
</gene>
<sequence length="329" mass="36342">MVRPFLFSLLLLLPAALHAACEGSDLRLSLTPSEQAERDRMLAEVPYPEGNHWRAEKEGKVIHLVGTMHLGDARMDAPLARLTPLVQDAGMLLLEMTRAEETQLQKALAEDPTMLTLTGPTLPEMLPEDAWQTLAKAAKDRGIPDVMAAKFQPWYLSMMLATPPCAMAQLQGKSGLDMKLQEVAREAQVPTRALEPFDTVFRLFNAEPIEDQLQMLRTGIVDTDTAEDQFATLFDAYFDESHADTWVISRLIARRALPEAPEDVDAMMEETEAQLLTARNEAWIPVLKQASAETDAPVVAAFGAAHLSGTDGILNLLADEGYTLTRETF</sequence>
<dbReference type="EMBL" id="FOZW01000006">
    <property type="protein sequence ID" value="SFS92380.1"/>
    <property type="molecule type" value="Genomic_DNA"/>
</dbReference>
<proteinExistence type="predicted"/>
<reference evidence="3" key="1">
    <citation type="submission" date="2016-10" db="EMBL/GenBank/DDBJ databases">
        <authorList>
            <person name="Varghese N."/>
            <person name="Submissions S."/>
        </authorList>
    </citation>
    <scope>NUCLEOTIDE SEQUENCE [LARGE SCALE GENOMIC DNA]</scope>
    <source>
        <strain evidence="3">DSM 26894</strain>
    </source>
</reference>
<feature type="signal peptide" evidence="1">
    <location>
        <begin position="1"/>
        <end position="19"/>
    </location>
</feature>
<name>A0A1I6TTA5_9RHOB</name>
<dbReference type="OrthoDB" id="9806326at2"/>
<dbReference type="PANTHER" id="PTHR40590:SF1">
    <property type="entry name" value="CYTOPLASMIC PROTEIN"/>
    <property type="match status" value="1"/>
</dbReference>
<dbReference type="InterPro" id="IPR047111">
    <property type="entry name" value="YbaP-like"/>
</dbReference>
<dbReference type="STRING" id="311180.SAMN04488050_106352"/>
<dbReference type="RefSeq" id="WP_092424822.1">
    <property type="nucleotide sequence ID" value="NZ_FNCL01000006.1"/>
</dbReference>
<evidence type="ECO:0000313" key="2">
    <source>
        <dbReference type="EMBL" id="SFS92380.1"/>
    </source>
</evidence>
<evidence type="ECO:0008006" key="4">
    <source>
        <dbReference type="Google" id="ProtNLM"/>
    </source>
</evidence>
<evidence type="ECO:0000256" key="1">
    <source>
        <dbReference type="SAM" id="SignalP"/>
    </source>
</evidence>